<protein>
    <submittedName>
        <fullName evidence="2">Uncharacterized protein</fullName>
    </submittedName>
</protein>
<dbReference type="EMBL" id="CAJJDM010000008">
    <property type="protein sequence ID" value="CAD8046914.1"/>
    <property type="molecule type" value="Genomic_DNA"/>
</dbReference>
<dbReference type="AlphaFoldDB" id="A0A8S1JVN7"/>
<sequence length="127" mass="15059">MIYDQPEHFGLFEKTVTAKEKEEVKQFLKYDRHVPLKLTEQVFHAEADASRFERLGQVGGAVYSFSFFFFPIIKGLPIKQRLFWAAVPGGIVAWLGWRIKEELEWNRVYNCYQKYQVAHSMHKKVFI</sequence>
<dbReference type="EMBL" id="CAJJDM010000003">
    <property type="protein sequence ID" value="CAD8044080.1"/>
    <property type="molecule type" value="Genomic_DNA"/>
</dbReference>
<name>A0A8S1JVN7_PARPR</name>
<reference evidence="2" key="1">
    <citation type="submission" date="2021-01" db="EMBL/GenBank/DDBJ databases">
        <authorList>
            <consortium name="Genoscope - CEA"/>
            <person name="William W."/>
        </authorList>
    </citation>
    <scope>NUCLEOTIDE SEQUENCE</scope>
</reference>
<dbReference type="OMA" id="EVESAYF"/>
<organism evidence="2 3">
    <name type="scientific">Paramecium primaurelia</name>
    <dbReference type="NCBI Taxonomy" id="5886"/>
    <lineage>
        <taxon>Eukaryota</taxon>
        <taxon>Sar</taxon>
        <taxon>Alveolata</taxon>
        <taxon>Ciliophora</taxon>
        <taxon>Intramacronucleata</taxon>
        <taxon>Oligohymenophorea</taxon>
        <taxon>Peniculida</taxon>
        <taxon>Parameciidae</taxon>
        <taxon>Paramecium</taxon>
    </lineage>
</organism>
<dbReference type="Proteomes" id="UP000688137">
    <property type="component" value="Unassembled WGS sequence"/>
</dbReference>
<keyword evidence="3" id="KW-1185">Reference proteome</keyword>
<accession>A0A8S1JVN7</accession>
<evidence type="ECO:0000313" key="3">
    <source>
        <dbReference type="Proteomes" id="UP000688137"/>
    </source>
</evidence>
<evidence type="ECO:0000313" key="1">
    <source>
        <dbReference type="EMBL" id="CAD8044080.1"/>
    </source>
</evidence>
<proteinExistence type="predicted"/>
<gene>
    <name evidence="1" type="ORF">PPRIM_AZ9-3.1.T0060162</name>
    <name evidence="2" type="ORF">PPRIM_AZ9-3.1.T0110165</name>
</gene>
<comment type="caution">
    <text evidence="2">The sequence shown here is derived from an EMBL/GenBank/DDBJ whole genome shotgun (WGS) entry which is preliminary data.</text>
</comment>
<evidence type="ECO:0000313" key="2">
    <source>
        <dbReference type="EMBL" id="CAD8046914.1"/>
    </source>
</evidence>